<dbReference type="EMBL" id="MLYV02000613">
    <property type="protein sequence ID" value="PSR81580.1"/>
    <property type="molecule type" value="Genomic_DNA"/>
</dbReference>
<keyword evidence="2" id="KW-1185">Reference proteome</keyword>
<proteinExistence type="predicted"/>
<dbReference type="InterPro" id="IPR029063">
    <property type="entry name" value="SAM-dependent_MTases_sf"/>
</dbReference>
<protein>
    <recommendedName>
        <fullName evidence="3">Methyltransferase domain-containing protein</fullName>
    </recommendedName>
</protein>
<sequence length="239" mass="26296">MNAYIDNPAHWLFDPPFFNPDESSRPLTILELGSGTGVVAAHCAPRLTHQGHTLVVTDLPEVCPLLQRNLGKYLAESHHRPSAPKVLVRPLSWGNNEHACNIAAELGYCSHDAASLSKESSFWSTFGLWFSFEPVLVRKQHQSQLGAAPACHTLTTNHQLIGVLREFHQDTSNSWTRLGSSDGSDIFIFIARRKPESLTWEIPSSDEELLGGVGARGSRTRKGDDTFEGLLLMGLGTVE</sequence>
<dbReference type="SUPFAM" id="SSF53335">
    <property type="entry name" value="S-adenosyl-L-methionine-dependent methyltransferases"/>
    <property type="match status" value="1"/>
</dbReference>
<evidence type="ECO:0008006" key="3">
    <source>
        <dbReference type="Google" id="ProtNLM"/>
    </source>
</evidence>
<evidence type="ECO:0000313" key="2">
    <source>
        <dbReference type="Proteomes" id="UP000186601"/>
    </source>
</evidence>
<name>A0A2R6NZS1_9APHY</name>
<dbReference type="PANTHER" id="PTHR14614">
    <property type="entry name" value="HEPATOCELLULAR CARCINOMA-ASSOCIATED ANTIGEN"/>
    <property type="match status" value="1"/>
</dbReference>
<dbReference type="Pfam" id="PF10294">
    <property type="entry name" value="Methyltransf_16"/>
    <property type="match status" value="1"/>
</dbReference>
<evidence type="ECO:0000313" key="1">
    <source>
        <dbReference type="EMBL" id="PSR81580.1"/>
    </source>
</evidence>
<accession>A0A2R6NZS1</accession>
<dbReference type="OrthoDB" id="413520at2759"/>
<dbReference type="AlphaFoldDB" id="A0A2R6NZS1"/>
<dbReference type="Gene3D" id="3.40.50.150">
    <property type="entry name" value="Vaccinia Virus protein VP39"/>
    <property type="match status" value="1"/>
</dbReference>
<comment type="caution">
    <text evidence="1">The sequence shown here is derived from an EMBL/GenBank/DDBJ whole genome shotgun (WGS) entry which is preliminary data.</text>
</comment>
<gene>
    <name evidence="1" type="ORF">PHLCEN_2v6346</name>
</gene>
<dbReference type="InterPro" id="IPR019410">
    <property type="entry name" value="Methyltransf_16"/>
</dbReference>
<dbReference type="GO" id="GO:0008757">
    <property type="term" value="F:S-adenosylmethionine-dependent methyltransferase activity"/>
    <property type="evidence" value="ECO:0007669"/>
    <property type="project" value="UniProtKB-ARBA"/>
</dbReference>
<organism evidence="1 2">
    <name type="scientific">Hermanssonia centrifuga</name>
    <dbReference type="NCBI Taxonomy" id="98765"/>
    <lineage>
        <taxon>Eukaryota</taxon>
        <taxon>Fungi</taxon>
        <taxon>Dikarya</taxon>
        <taxon>Basidiomycota</taxon>
        <taxon>Agaricomycotina</taxon>
        <taxon>Agaricomycetes</taxon>
        <taxon>Polyporales</taxon>
        <taxon>Meruliaceae</taxon>
        <taxon>Hermanssonia</taxon>
    </lineage>
</organism>
<reference evidence="1 2" key="1">
    <citation type="submission" date="2018-02" db="EMBL/GenBank/DDBJ databases">
        <title>Genome sequence of the basidiomycete white-rot fungus Phlebia centrifuga.</title>
        <authorList>
            <person name="Granchi Z."/>
            <person name="Peng M."/>
            <person name="de Vries R.P."/>
            <person name="Hilden K."/>
            <person name="Makela M.R."/>
            <person name="Grigoriev I."/>
            <person name="Riley R."/>
        </authorList>
    </citation>
    <scope>NUCLEOTIDE SEQUENCE [LARGE SCALE GENOMIC DNA]</scope>
    <source>
        <strain evidence="1 2">FBCC195</strain>
    </source>
</reference>
<dbReference type="Proteomes" id="UP000186601">
    <property type="component" value="Unassembled WGS sequence"/>
</dbReference>
<dbReference type="STRING" id="98765.A0A2R6NZS1"/>